<evidence type="ECO:0000313" key="1">
    <source>
        <dbReference type="EMBL" id="CAG8482850.1"/>
    </source>
</evidence>
<evidence type="ECO:0000313" key="2">
    <source>
        <dbReference type="Proteomes" id="UP000789525"/>
    </source>
</evidence>
<keyword evidence="2" id="KW-1185">Reference proteome</keyword>
<name>A0ACA9KMJ8_9GLOM</name>
<dbReference type="EMBL" id="CAJVPT010002538">
    <property type="protein sequence ID" value="CAG8482850.1"/>
    <property type="molecule type" value="Genomic_DNA"/>
</dbReference>
<protein>
    <submittedName>
        <fullName evidence="1">1276_t:CDS:1</fullName>
    </submittedName>
</protein>
<organism evidence="1 2">
    <name type="scientific">Acaulospora colombiana</name>
    <dbReference type="NCBI Taxonomy" id="27376"/>
    <lineage>
        <taxon>Eukaryota</taxon>
        <taxon>Fungi</taxon>
        <taxon>Fungi incertae sedis</taxon>
        <taxon>Mucoromycota</taxon>
        <taxon>Glomeromycotina</taxon>
        <taxon>Glomeromycetes</taxon>
        <taxon>Diversisporales</taxon>
        <taxon>Acaulosporaceae</taxon>
        <taxon>Acaulospora</taxon>
    </lineage>
</organism>
<gene>
    <name evidence="1" type="ORF">ACOLOM_LOCUS2051</name>
</gene>
<comment type="caution">
    <text evidence="1">The sequence shown here is derived from an EMBL/GenBank/DDBJ whole genome shotgun (WGS) entry which is preliminary data.</text>
</comment>
<reference evidence="1" key="1">
    <citation type="submission" date="2021-06" db="EMBL/GenBank/DDBJ databases">
        <authorList>
            <person name="Kallberg Y."/>
            <person name="Tangrot J."/>
            <person name="Rosling A."/>
        </authorList>
    </citation>
    <scope>NUCLEOTIDE SEQUENCE</scope>
    <source>
        <strain evidence="1">CL356</strain>
    </source>
</reference>
<sequence>MSIDSLNPFVRTFWLGKLSQTLSNENDDLDLLVKESANLWASCVSTQASQMIGVGGTIAKDASNVDEFFCEDGFLRPKVIHRLFDAEVGEYFLTLDVILEKNVDWIYYGIKADDESAGEEPKNLIYEELGGGMMDLILDLFVHADGPRLRDRIAHGEANHLISSSLPPLYSYYAGLLVVLWIKYRTRFSLINSTELDKMIGLDEKVGSENLKSFWNEESEENVENVIRVYEDWISAYQSRFHPVPMLWKESIQLITNIWKCWNVAEMIEKTGKFVLGDWTRLDSEDSFASTFDDKDNEPNDANNDVTNSESLFKRKFLKEIVKEDSVINVMKKSCKKLESKKFRNTGEAREPIFLCQVRYTKEDAKNVNFQRVVIKKANNGVEKLHEVLKSIHSSASLSSRKRKNVQSLFTLLPTILLKLYFALFTLECLTIIDEQRNLPTTANQQKLFSAVLIFVERWSSYCAEGKWKDIDEVFERMRKCFR</sequence>
<proteinExistence type="predicted"/>
<dbReference type="Proteomes" id="UP000789525">
    <property type="component" value="Unassembled WGS sequence"/>
</dbReference>
<accession>A0ACA9KMJ8</accession>